<protein>
    <submittedName>
        <fullName evidence="10">Transcriptional regulator, SARP family</fullName>
    </submittedName>
</protein>
<dbReference type="GO" id="GO:0043531">
    <property type="term" value="F:ADP binding"/>
    <property type="evidence" value="ECO:0007669"/>
    <property type="project" value="InterPro"/>
</dbReference>
<dbReference type="SMART" id="SM01043">
    <property type="entry name" value="BTAD"/>
    <property type="match status" value="1"/>
</dbReference>
<dbReference type="Pfam" id="PF13560">
    <property type="entry name" value="HTH_31"/>
    <property type="match status" value="1"/>
</dbReference>
<keyword evidence="2" id="KW-0805">Transcription regulation</keyword>
<dbReference type="InterPro" id="IPR019734">
    <property type="entry name" value="TPR_rpt"/>
</dbReference>
<dbReference type="GO" id="GO:0006355">
    <property type="term" value="P:regulation of DNA-templated transcription"/>
    <property type="evidence" value="ECO:0007669"/>
    <property type="project" value="InterPro"/>
</dbReference>
<dbReference type="CDD" id="cd00093">
    <property type="entry name" value="HTH_XRE"/>
    <property type="match status" value="1"/>
</dbReference>
<feature type="repeat" description="TPR" evidence="5">
    <location>
        <begin position="900"/>
        <end position="933"/>
    </location>
</feature>
<reference evidence="11" key="2">
    <citation type="submission" date="2016-04" db="EMBL/GenBank/DDBJ databases">
        <title>Planomonospora sphaerica JCM9374 whole genome shotgun sequence.</title>
        <authorList>
            <person name="Suzuki T."/>
            <person name="Dohra H."/>
            <person name="Kodani S."/>
        </authorList>
    </citation>
    <scope>NUCLEOTIDE SEQUENCE [LARGE SCALE GENOMIC DNA]</scope>
    <source>
        <strain evidence="11">JCM 9374</strain>
    </source>
</reference>
<keyword evidence="4" id="KW-0804">Transcription</keyword>
<dbReference type="InterPro" id="IPR001387">
    <property type="entry name" value="Cro/C1-type_HTH"/>
</dbReference>
<gene>
    <name evidence="10" type="ORF">PS9374_06141</name>
</gene>
<dbReference type="SMART" id="SM00530">
    <property type="entry name" value="HTH_XRE"/>
    <property type="match status" value="1"/>
</dbReference>
<dbReference type="STRING" id="161355.PS9374_06141"/>
<dbReference type="InterPro" id="IPR011990">
    <property type="entry name" value="TPR-like_helical_dom_sf"/>
</dbReference>
<dbReference type="InterPro" id="IPR001867">
    <property type="entry name" value="OmpR/PhoB-type_DNA-bd"/>
</dbReference>
<dbReference type="SUPFAM" id="SSF48452">
    <property type="entry name" value="TPR-like"/>
    <property type="match status" value="3"/>
</dbReference>
<dbReference type="CDD" id="cd00383">
    <property type="entry name" value="trans_reg_C"/>
    <property type="match status" value="1"/>
</dbReference>
<dbReference type="InterPro" id="IPR016032">
    <property type="entry name" value="Sig_transdc_resp-reg_C-effctor"/>
</dbReference>
<feature type="region of interest" description="Disordered" evidence="7">
    <location>
        <begin position="343"/>
        <end position="363"/>
    </location>
</feature>
<feature type="domain" description="OmpR/PhoB-type" evidence="9">
    <location>
        <begin position="88"/>
        <end position="192"/>
    </location>
</feature>
<dbReference type="PRINTS" id="PR00364">
    <property type="entry name" value="DISEASERSIST"/>
</dbReference>
<dbReference type="PANTHER" id="PTHR35807">
    <property type="entry name" value="TRANSCRIPTIONAL REGULATOR REDD-RELATED"/>
    <property type="match status" value="1"/>
</dbReference>
<dbReference type="OrthoDB" id="5521887at2"/>
<dbReference type="Gene3D" id="1.25.40.10">
    <property type="entry name" value="Tetratricopeptide repeat domain"/>
    <property type="match status" value="4"/>
</dbReference>
<dbReference type="InterPro" id="IPR051677">
    <property type="entry name" value="AfsR-DnrI-RedD_regulator"/>
</dbReference>
<keyword evidence="11" id="KW-1185">Reference proteome</keyword>
<dbReference type="Pfam" id="PF00486">
    <property type="entry name" value="Trans_reg_C"/>
    <property type="match status" value="1"/>
</dbReference>
<dbReference type="Pfam" id="PF03704">
    <property type="entry name" value="BTAD"/>
    <property type="match status" value="1"/>
</dbReference>
<dbReference type="SUPFAM" id="SSF46894">
    <property type="entry name" value="C-terminal effector domain of the bipartite response regulators"/>
    <property type="match status" value="1"/>
</dbReference>
<dbReference type="SMART" id="SM00862">
    <property type="entry name" value="Trans_reg_C"/>
    <property type="match status" value="1"/>
</dbReference>
<dbReference type="Gene3D" id="1.10.260.40">
    <property type="entry name" value="lambda repressor-like DNA-binding domains"/>
    <property type="match status" value="1"/>
</dbReference>
<dbReference type="InterPro" id="IPR027417">
    <property type="entry name" value="P-loop_NTPase"/>
</dbReference>
<feature type="domain" description="HTH cro/C1-type" evidence="8">
    <location>
        <begin position="7"/>
        <end position="62"/>
    </location>
</feature>
<dbReference type="PROSITE" id="PS51755">
    <property type="entry name" value="OMPR_PHOB"/>
    <property type="match status" value="1"/>
</dbReference>
<dbReference type="GO" id="GO:0003677">
    <property type="term" value="F:DNA binding"/>
    <property type="evidence" value="ECO:0007669"/>
    <property type="project" value="UniProtKB-UniRule"/>
</dbReference>
<evidence type="ECO:0000313" key="11">
    <source>
        <dbReference type="Proteomes" id="UP000077701"/>
    </source>
</evidence>
<dbReference type="CDD" id="cd15831">
    <property type="entry name" value="BTAD"/>
    <property type="match status" value="1"/>
</dbReference>
<organism evidence="10 11">
    <name type="scientific">Planomonospora sphaerica</name>
    <dbReference type="NCBI Taxonomy" id="161355"/>
    <lineage>
        <taxon>Bacteria</taxon>
        <taxon>Bacillati</taxon>
        <taxon>Actinomycetota</taxon>
        <taxon>Actinomycetes</taxon>
        <taxon>Streptosporangiales</taxon>
        <taxon>Streptosporangiaceae</taxon>
        <taxon>Planomonospora</taxon>
    </lineage>
</organism>
<name>A0A171DN23_9ACTN</name>
<dbReference type="Pfam" id="PF13374">
    <property type="entry name" value="TPR_10"/>
    <property type="match status" value="1"/>
</dbReference>
<dbReference type="RefSeq" id="WP_068902699.1">
    <property type="nucleotide sequence ID" value="NZ_BDCX01000017.1"/>
</dbReference>
<evidence type="ECO:0000256" key="6">
    <source>
        <dbReference type="PROSITE-ProRule" id="PRU01091"/>
    </source>
</evidence>
<dbReference type="PROSITE" id="PS50943">
    <property type="entry name" value="HTH_CROC1"/>
    <property type="match status" value="1"/>
</dbReference>
<reference evidence="10 11" key="1">
    <citation type="journal article" date="2016" name="Genome Announc.">
        <title>Draft Genome Sequence of Planomonospora sphaerica JCM9374, a Rare Actinomycete.</title>
        <authorList>
            <person name="Dohra H."/>
            <person name="Suzuki T."/>
            <person name="Inoue Y."/>
            <person name="Kodani S."/>
        </authorList>
    </citation>
    <scope>NUCLEOTIDE SEQUENCE [LARGE SCALE GENOMIC DNA]</scope>
    <source>
        <strain evidence="10 11">JCM 9374</strain>
    </source>
</reference>
<feature type="repeat" description="TPR" evidence="5">
    <location>
        <begin position="1015"/>
        <end position="1048"/>
    </location>
</feature>
<evidence type="ECO:0000256" key="1">
    <source>
        <dbReference type="ARBA" id="ARBA00005820"/>
    </source>
</evidence>
<evidence type="ECO:0000256" key="5">
    <source>
        <dbReference type="PROSITE-ProRule" id="PRU00339"/>
    </source>
</evidence>
<feature type="region of interest" description="Disordered" evidence="7">
    <location>
        <begin position="67"/>
        <end position="90"/>
    </location>
</feature>
<dbReference type="InterPro" id="IPR036388">
    <property type="entry name" value="WH-like_DNA-bd_sf"/>
</dbReference>
<sequence length="1175" mass="125866">MTLGELLLAYRRRAGVTQRELAGRAGVGVRTLRDIEQGAVRRPHARSVRRLIEAAGLSAAELDLLQEAPGPGPLREAPGPGPIQEAAESLPPHPGDPVLRIELLGPLTVRVLGRAADLRPPMQRRLLGLLALQADRVVTHTEIVDFLWGEEIPATYPDLVHTHVSRLRRFLGGAGAGEELISRTGAGYRLALASGQSDLLDFTDLVARAAAHRDAGETEDAERAYEEALSLWRGQPLADLAPHALHHPVAVAVSQQRLAAVLDHADLALGHGHHQAALERLREVLPAEPLHEGLNARIVLALAASGQRAAALRAFGDLRDRLRDDLGIEPGPELRDAHTRALGQEAAAQASAPPPSGLRPDAVPAELPADIATFTGRERQISRLNDHLTAADAHPAAAGLSVISGTAGVGKTSLAVHWSHRVRHRFPDGQLFYNLHGYSDSAAKTAADALSGFLTALGVPPANVPLDVDARISLFRTMTADRRLLLVLDNVTGPDQVRPLLPANRHSAVVVTSRNDLSGLKVHGDALIVELDVLDDGEAVALLTRLLGAGTHDASPELLGELARLCARLPLALRIAAANISRGAYGTVQEYLTALRAGDRIAELAIDDTRSTAVEAAFALSYAALPPRAARLFRLISLVPGVDFTLDAAAALSGSGAAETRRELTRLATAHLVDRYEPGRYRFHDLLRLYAAERAAEEEHPDDAAKARQRLYDWYLLSVRAAVEQGHPHWVKLPPGATSEGVTPASFADPASAARWLAAEHRNLVAAVHHAARSGPRRAAWLLTDAMRSHFWASGSMSDWLSCAQAAVTAAEEEGDVPGMAAAMLTLANAHAFQGRHDALSLFTRASSLADRGGWTEGTAAIRNNIAGYYLRAGRLDDAARWLAEGIELDEEAGRSGMLGIKHINLAQVYAQMGRLDSALSHLDRGLELHPDTDGMTALNLGEVCYLQGRFDDALRHLGRALSLSEKAGSHAVELHSLAYLAEVHCDLGRYEAALAHGERALLRSRDIADPYFEAIAHNALGRLAHSTGRHVQAAEHYRRAVELADETHVFEKTAALVGLANATRGLDAAEAVSFAEQALRLARERSFRLMEGLARTALADIALAAGDRPEAVRQARTALEIHRQTGHRLGEARVLRTLGEAASGADAGSYRNRSVRLFHEIGSAEAARPPGAGP</sequence>
<dbReference type="Gene3D" id="1.10.10.10">
    <property type="entry name" value="Winged helix-like DNA-binding domain superfamily/Winged helix DNA-binding domain"/>
    <property type="match status" value="1"/>
</dbReference>
<evidence type="ECO:0000259" key="9">
    <source>
        <dbReference type="PROSITE" id="PS51755"/>
    </source>
</evidence>
<dbReference type="Gene3D" id="3.40.50.300">
    <property type="entry name" value="P-loop containing nucleotide triphosphate hydrolases"/>
    <property type="match status" value="1"/>
</dbReference>
<evidence type="ECO:0000256" key="4">
    <source>
        <dbReference type="ARBA" id="ARBA00023163"/>
    </source>
</evidence>
<evidence type="ECO:0000313" key="10">
    <source>
        <dbReference type="EMBL" id="GAT70459.1"/>
    </source>
</evidence>
<comment type="caution">
    <text evidence="10">The sequence shown here is derived from an EMBL/GenBank/DDBJ whole genome shotgun (WGS) entry which is preliminary data.</text>
</comment>
<dbReference type="InterPro" id="IPR005158">
    <property type="entry name" value="BTAD"/>
</dbReference>
<accession>A0A171DN23</accession>
<dbReference type="Pfam" id="PF13424">
    <property type="entry name" value="TPR_12"/>
    <property type="match status" value="1"/>
</dbReference>
<dbReference type="PROSITE" id="PS50005">
    <property type="entry name" value="TPR"/>
    <property type="match status" value="3"/>
</dbReference>
<evidence type="ECO:0000256" key="7">
    <source>
        <dbReference type="SAM" id="MobiDB-lite"/>
    </source>
</evidence>
<dbReference type="SMART" id="SM00028">
    <property type="entry name" value="TPR"/>
    <property type="match status" value="7"/>
</dbReference>
<evidence type="ECO:0000256" key="3">
    <source>
        <dbReference type="ARBA" id="ARBA00023125"/>
    </source>
</evidence>
<dbReference type="Pfam" id="PF13181">
    <property type="entry name" value="TPR_8"/>
    <property type="match status" value="1"/>
</dbReference>
<dbReference type="GO" id="GO:0000160">
    <property type="term" value="P:phosphorelay signal transduction system"/>
    <property type="evidence" value="ECO:0007669"/>
    <property type="project" value="InterPro"/>
</dbReference>
<dbReference type="SUPFAM" id="SSF47413">
    <property type="entry name" value="lambda repressor-like DNA-binding domains"/>
    <property type="match status" value="1"/>
</dbReference>
<keyword evidence="3 6" id="KW-0238">DNA-binding</keyword>
<feature type="DNA-binding region" description="OmpR/PhoB-type" evidence="6">
    <location>
        <begin position="88"/>
        <end position="192"/>
    </location>
</feature>
<dbReference type="Proteomes" id="UP000077701">
    <property type="component" value="Unassembled WGS sequence"/>
</dbReference>
<evidence type="ECO:0000256" key="2">
    <source>
        <dbReference type="ARBA" id="ARBA00023015"/>
    </source>
</evidence>
<evidence type="ECO:0000259" key="8">
    <source>
        <dbReference type="PROSITE" id="PS50943"/>
    </source>
</evidence>
<dbReference type="EMBL" id="BDCX01000017">
    <property type="protein sequence ID" value="GAT70459.1"/>
    <property type="molecule type" value="Genomic_DNA"/>
</dbReference>
<dbReference type="PANTHER" id="PTHR35807:SF1">
    <property type="entry name" value="TRANSCRIPTIONAL REGULATOR REDD"/>
    <property type="match status" value="1"/>
</dbReference>
<comment type="similarity">
    <text evidence="1">Belongs to the AfsR/DnrI/RedD regulatory family.</text>
</comment>
<dbReference type="InterPro" id="IPR010982">
    <property type="entry name" value="Lambda_DNA-bd_dom_sf"/>
</dbReference>
<proteinExistence type="inferred from homology"/>
<feature type="repeat" description="TPR" evidence="5">
    <location>
        <begin position="935"/>
        <end position="968"/>
    </location>
</feature>
<dbReference type="AlphaFoldDB" id="A0A171DN23"/>
<dbReference type="SUPFAM" id="SSF52540">
    <property type="entry name" value="P-loop containing nucleoside triphosphate hydrolases"/>
    <property type="match status" value="1"/>
</dbReference>
<keyword evidence="5" id="KW-0802">TPR repeat</keyword>